<keyword evidence="4" id="KW-0281">Fimbrium</keyword>
<reference evidence="7" key="2">
    <citation type="submission" date="2021-04" db="EMBL/GenBank/DDBJ databases">
        <authorList>
            <person name="Gilroy R."/>
        </authorList>
    </citation>
    <scope>NUCLEOTIDE SEQUENCE</scope>
    <source>
        <strain evidence="7">ChiBcec15-1070</strain>
    </source>
</reference>
<evidence type="ECO:0000259" key="6">
    <source>
        <dbReference type="Pfam" id="PF16249"/>
    </source>
</evidence>
<evidence type="ECO:0000259" key="5">
    <source>
        <dbReference type="Pfam" id="PF06321"/>
    </source>
</evidence>
<evidence type="ECO:0000313" key="7">
    <source>
        <dbReference type="EMBL" id="HIW11080.1"/>
    </source>
</evidence>
<organism evidence="7 8">
    <name type="scientific">Candidatus Rikenella faecigallinarum</name>
    <dbReference type="NCBI Taxonomy" id="2838745"/>
    <lineage>
        <taxon>Bacteria</taxon>
        <taxon>Pseudomonadati</taxon>
        <taxon>Bacteroidota</taxon>
        <taxon>Bacteroidia</taxon>
        <taxon>Bacteroidales</taxon>
        <taxon>Rikenellaceae</taxon>
        <taxon>Rikenella</taxon>
    </lineage>
</organism>
<dbReference type="GO" id="GO:0009289">
    <property type="term" value="C:pilus"/>
    <property type="evidence" value="ECO:0007669"/>
    <property type="project" value="UniProtKB-SubCell"/>
</dbReference>
<dbReference type="InterPro" id="IPR032594">
    <property type="entry name" value="DUF4906"/>
</dbReference>
<dbReference type="PROSITE" id="PS51257">
    <property type="entry name" value="PROKAR_LIPOPROTEIN"/>
    <property type="match status" value="1"/>
</dbReference>
<keyword evidence="3" id="KW-0732">Signal</keyword>
<name>A0A9D1QD00_9BACT</name>
<dbReference type="Gene3D" id="2.60.40.2580">
    <property type="match status" value="1"/>
</dbReference>
<evidence type="ECO:0000313" key="8">
    <source>
        <dbReference type="Proteomes" id="UP000823926"/>
    </source>
</evidence>
<dbReference type="Pfam" id="PF06321">
    <property type="entry name" value="P_gingi_FimA"/>
    <property type="match status" value="1"/>
</dbReference>
<feature type="domain" description="Major fimbrial subunit protein N-terminal" evidence="5">
    <location>
        <begin position="70"/>
        <end position="188"/>
    </location>
</feature>
<accession>A0A9D1QD00</accession>
<comment type="subcellular location">
    <subcellularLocation>
        <location evidence="1">Fimbrium</location>
    </subcellularLocation>
</comment>
<comment type="caution">
    <text evidence="7">The sequence shown here is derived from an EMBL/GenBank/DDBJ whole genome shotgun (WGS) entry which is preliminary data.</text>
</comment>
<dbReference type="InterPro" id="IPR029141">
    <property type="entry name" value="FimA_N"/>
</dbReference>
<evidence type="ECO:0000256" key="4">
    <source>
        <dbReference type="ARBA" id="ARBA00023263"/>
    </source>
</evidence>
<dbReference type="Pfam" id="PF16249">
    <property type="entry name" value="DUF4906"/>
    <property type="match status" value="1"/>
</dbReference>
<comment type="similarity">
    <text evidence="2">Belongs to the bacteroidetes fimbrillin superfamily. FimA/Mfa1 family.</text>
</comment>
<evidence type="ECO:0000256" key="3">
    <source>
        <dbReference type="ARBA" id="ARBA00022729"/>
    </source>
</evidence>
<feature type="non-terminal residue" evidence="7">
    <location>
        <position position="609"/>
    </location>
</feature>
<dbReference type="Proteomes" id="UP000823926">
    <property type="component" value="Unassembled WGS sequence"/>
</dbReference>
<dbReference type="EMBL" id="DXHL01000030">
    <property type="protein sequence ID" value="HIW11080.1"/>
    <property type="molecule type" value="Genomic_DNA"/>
</dbReference>
<feature type="domain" description="DUF4906" evidence="6">
    <location>
        <begin position="276"/>
        <end position="348"/>
    </location>
</feature>
<proteinExistence type="inferred from homology"/>
<dbReference type="AlphaFoldDB" id="A0A9D1QD00"/>
<protein>
    <submittedName>
        <fullName evidence="7">DUF4906 domain-containing protein</fullName>
    </submittedName>
</protein>
<evidence type="ECO:0000256" key="1">
    <source>
        <dbReference type="ARBA" id="ARBA00004561"/>
    </source>
</evidence>
<sequence length="609" mass="65429">MKRLLIIALSGMMLGSCTKSTLTTPVKGEPNDFPVEVSLALRPLSTTMATKSVGDGGEDGMMVTLGGVDSKAATELTTAEDSKINDLWAIQFGSDGNIVGSPVYLTSESIPESSGSDVGYDAIYNMRLEMTESDDPSGKIYFIANTGEEGLFDTSNAATEAKLKAMYMELVGEYKPTSGQGLPMMGIYTGEVTSSALPGNVDMERLVAKVIVKYKVASSFDFTVQEVMMKNVASRIYFNTAASGVFPTSANDSHRDYEIEDLSAATDDGGYKKFVWYMPENLRDTKTGLTEMTERTLAQTDGKASYIQINGVENTELKSVSYNILLGDPNTNMGDFNVRHNHVYTVTVDLVGANTADSRLEVVDAYMDNCAMVVPNSGDAGAAVFNLKKMTAGWVTEVPKSNMRASILWQDAKGMMTNDNVKLDIAKGTLTVKSTNNIVGNAVVAVYNSANDGEGEILWSWHVWVTEYHPDGSQNYGLGENSKAIVPGGQVHTYGPEYMKVNPGKVMMDRNLGATKTYNDGNVPQAGDTEADKAFGLLYQWGRKDGFPGADGSTITQENGTATTISIYGASGNTLIEGSTGVGMVNISESGVLNENTSQIYMIKHPLTV</sequence>
<reference evidence="7" key="1">
    <citation type="journal article" date="2021" name="PeerJ">
        <title>Extensive microbial diversity within the chicken gut microbiome revealed by metagenomics and culture.</title>
        <authorList>
            <person name="Gilroy R."/>
            <person name="Ravi A."/>
            <person name="Getino M."/>
            <person name="Pursley I."/>
            <person name="Horton D.L."/>
            <person name="Alikhan N.F."/>
            <person name="Baker D."/>
            <person name="Gharbi K."/>
            <person name="Hall N."/>
            <person name="Watson M."/>
            <person name="Adriaenssens E.M."/>
            <person name="Foster-Nyarko E."/>
            <person name="Jarju S."/>
            <person name="Secka A."/>
            <person name="Antonio M."/>
            <person name="Oren A."/>
            <person name="Chaudhuri R.R."/>
            <person name="La Ragione R."/>
            <person name="Hildebrand F."/>
            <person name="Pallen M.J."/>
        </authorList>
    </citation>
    <scope>NUCLEOTIDE SEQUENCE</scope>
    <source>
        <strain evidence="7">ChiBcec15-1070</strain>
    </source>
</reference>
<gene>
    <name evidence="7" type="ORF">H9888_06225</name>
</gene>
<evidence type="ECO:0000256" key="2">
    <source>
        <dbReference type="ARBA" id="ARBA00006011"/>
    </source>
</evidence>